<dbReference type="Gene3D" id="2.40.50.960">
    <property type="match status" value="1"/>
</dbReference>
<proteinExistence type="predicted"/>
<gene>
    <name evidence="2" type="ORF">GGH94_004522</name>
</gene>
<evidence type="ECO:0008006" key="4">
    <source>
        <dbReference type="Google" id="ProtNLM"/>
    </source>
</evidence>
<reference evidence="2" key="1">
    <citation type="submission" date="2022-07" db="EMBL/GenBank/DDBJ databases">
        <title>Phylogenomic reconstructions and comparative analyses of Kickxellomycotina fungi.</title>
        <authorList>
            <person name="Reynolds N.K."/>
            <person name="Stajich J.E."/>
            <person name="Barry K."/>
            <person name="Grigoriev I.V."/>
            <person name="Crous P."/>
            <person name="Smith M.E."/>
        </authorList>
    </citation>
    <scope>NUCLEOTIDE SEQUENCE</scope>
    <source>
        <strain evidence="2">RSA 476</strain>
    </source>
</reference>
<feature type="compositionally biased region" description="Acidic residues" evidence="1">
    <location>
        <begin position="365"/>
        <end position="377"/>
    </location>
</feature>
<dbReference type="Proteomes" id="UP001140074">
    <property type="component" value="Unassembled WGS sequence"/>
</dbReference>
<feature type="region of interest" description="Disordered" evidence="1">
    <location>
        <begin position="184"/>
        <end position="225"/>
    </location>
</feature>
<comment type="caution">
    <text evidence="2">The sequence shown here is derived from an EMBL/GenBank/DDBJ whole genome shotgun (WGS) entry which is preliminary data.</text>
</comment>
<evidence type="ECO:0000313" key="2">
    <source>
        <dbReference type="EMBL" id="KAJ2862043.1"/>
    </source>
</evidence>
<organism evidence="2 3">
    <name type="scientific">Coemansia aciculifera</name>
    <dbReference type="NCBI Taxonomy" id="417176"/>
    <lineage>
        <taxon>Eukaryota</taxon>
        <taxon>Fungi</taxon>
        <taxon>Fungi incertae sedis</taxon>
        <taxon>Zoopagomycota</taxon>
        <taxon>Kickxellomycotina</taxon>
        <taxon>Kickxellomycetes</taxon>
        <taxon>Kickxellales</taxon>
        <taxon>Kickxellaceae</taxon>
        <taxon>Coemansia</taxon>
    </lineage>
</organism>
<feature type="compositionally biased region" description="Pro residues" evidence="1">
    <location>
        <begin position="314"/>
        <end position="324"/>
    </location>
</feature>
<sequence>MARNLNKPWLRELISDSSTVLNTELKDVGRAQIFRITTEPHVSCEISDGEDFIVAALTNKAVSAFEQKHDRTLPTVTGAVIHIKSCSLRYHLPHPPSSRPFCPNPDNGMCPKFLCASSRPQFWILVSGFAYVGGDGNSVFGEPVNVNLRDAVSFKLKRLSDAAAKAAVAASEPDSAKRVAAVQSLDNVGTEKQTRKRQKPCTSDAAPRSPTHLTAPKMSRRSSARASALPALGDVPFIDDMKSVWECQSMWSFLAIQQASVPFMPIHGLSRFHTHSGHHHHHQQLSQKESEQQPLSSVITHVGESTARSTISQPPFPTPPPLRPAPSEDNLNGLLVPTTNRAISASDMMSRMYGGYDHFDGDRMDTDEDGEDEYDEANDSHDQPVGAVQHWDQPAPFALSSS</sequence>
<protein>
    <recommendedName>
        <fullName evidence="4">Telomere replication protein EST3</fullName>
    </recommendedName>
</protein>
<dbReference type="EMBL" id="JANBUY010000189">
    <property type="protein sequence ID" value="KAJ2862043.1"/>
    <property type="molecule type" value="Genomic_DNA"/>
</dbReference>
<feature type="compositionally biased region" description="Low complexity" evidence="1">
    <location>
        <begin position="284"/>
        <end position="297"/>
    </location>
</feature>
<feature type="compositionally biased region" description="Basic residues" evidence="1">
    <location>
        <begin position="273"/>
        <end position="283"/>
    </location>
</feature>
<evidence type="ECO:0000313" key="3">
    <source>
        <dbReference type="Proteomes" id="UP001140074"/>
    </source>
</evidence>
<feature type="region of interest" description="Disordered" evidence="1">
    <location>
        <begin position="273"/>
        <end position="334"/>
    </location>
</feature>
<dbReference type="AlphaFoldDB" id="A0A9W8M245"/>
<keyword evidence="3" id="KW-1185">Reference proteome</keyword>
<feature type="region of interest" description="Disordered" evidence="1">
    <location>
        <begin position="359"/>
        <end position="402"/>
    </location>
</feature>
<accession>A0A9W8M245</accession>
<name>A0A9W8M245_9FUNG</name>
<evidence type="ECO:0000256" key="1">
    <source>
        <dbReference type="SAM" id="MobiDB-lite"/>
    </source>
</evidence>